<name>A0A0L0P6A5_CANAR</name>
<dbReference type="VEuPathDB" id="FungiDB:QG37_01176"/>
<accession>A0A0L0P6A5</accession>
<proteinExistence type="predicted"/>
<dbReference type="Proteomes" id="UP000037122">
    <property type="component" value="Unassembled WGS sequence"/>
</dbReference>
<evidence type="ECO:0000313" key="2">
    <source>
        <dbReference type="Proteomes" id="UP000037122"/>
    </source>
</evidence>
<dbReference type="AlphaFoldDB" id="A0A0L0P6A5"/>
<sequence>MEACANQDYHKVGPGSGEVKEKIRLCEKNQAFDRRNEDDHIISTFGLLNWLFYDV</sequence>
<comment type="caution">
    <text evidence="1">The sequence shown here is derived from an EMBL/GenBank/DDBJ whole genome shotgun (WGS) entry which is preliminary data.</text>
</comment>
<gene>
    <name evidence="1" type="ORF">QG37_01176</name>
</gene>
<reference evidence="2" key="1">
    <citation type="journal article" date="2015" name="BMC Genomics">
        <title>Draft genome of a commonly misdiagnosed multidrug resistant pathogen Candida auris.</title>
        <authorList>
            <person name="Chatterjee S."/>
            <person name="Alampalli S.V."/>
            <person name="Nageshan R.K."/>
            <person name="Chettiar S.T."/>
            <person name="Joshi S."/>
            <person name="Tatu U.S."/>
        </authorList>
    </citation>
    <scope>NUCLEOTIDE SEQUENCE [LARGE SCALE GENOMIC DNA]</scope>
    <source>
        <strain evidence="2">6684</strain>
    </source>
</reference>
<evidence type="ECO:0000313" key="1">
    <source>
        <dbReference type="EMBL" id="KNE01834.1"/>
    </source>
</evidence>
<dbReference type="EMBL" id="LGST01000008">
    <property type="protein sequence ID" value="KNE01834.1"/>
    <property type="molecule type" value="Genomic_DNA"/>
</dbReference>
<protein>
    <submittedName>
        <fullName evidence="1">Uncharacterized protein</fullName>
    </submittedName>
</protein>
<organism evidence="1 2">
    <name type="scientific">Candidozyma auris</name>
    <name type="common">Yeast</name>
    <name type="synonym">Candida auris</name>
    <dbReference type="NCBI Taxonomy" id="498019"/>
    <lineage>
        <taxon>Eukaryota</taxon>
        <taxon>Fungi</taxon>
        <taxon>Dikarya</taxon>
        <taxon>Ascomycota</taxon>
        <taxon>Saccharomycotina</taxon>
        <taxon>Pichiomycetes</taxon>
        <taxon>Metschnikowiaceae</taxon>
        <taxon>Candidozyma</taxon>
    </lineage>
</organism>